<dbReference type="InterPro" id="IPR042070">
    <property type="entry name" value="PucR_C-HTH_sf"/>
</dbReference>
<feature type="domain" description="PucR C-terminal helix-turn-helix" evidence="2">
    <location>
        <begin position="329"/>
        <end position="387"/>
    </location>
</feature>
<dbReference type="Gene3D" id="1.10.10.2840">
    <property type="entry name" value="PucR C-terminal helix-turn-helix domain"/>
    <property type="match status" value="1"/>
</dbReference>
<gene>
    <name evidence="5" type="ORF">GM1_046_00030</name>
</gene>
<evidence type="ECO:0000313" key="5">
    <source>
        <dbReference type="EMBL" id="GAC81810.1"/>
    </source>
</evidence>
<accession>M3UNR8</accession>
<dbReference type="STRING" id="410332.SAMN04488550_2557"/>
<protein>
    <recommendedName>
        <fullName evidence="7">CdaR family transcriptional regulator</fullName>
    </recommendedName>
</protein>
<evidence type="ECO:0000259" key="2">
    <source>
        <dbReference type="Pfam" id="PF13556"/>
    </source>
</evidence>
<evidence type="ECO:0000256" key="1">
    <source>
        <dbReference type="ARBA" id="ARBA00006754"/>
    </source>
</evidence>
<evidence type="ECO:0000313" key="6">
    <source>
        <dbReference type="Proteomes" id="UP000035009"/>
    </source>
</evidence>
<dbReference type="OrthoDB" id="3190266at2"/>
<evidence type="ECO:0000259" key="3">
    <source>
        <dbReference type="Pfam" id="PF14361"/>
    </source>
</evidence>
<comment type="similarity">
    <text evidence="1">Belongs to the CdaR family.</text>
</comment>
<evidence type="ECO:0000259" key="4">
    <source>
        <dbReference type="Pfam" id="PF17853"/>
    </source>
</evidence>
<dbReference type="RefSeq" id="WP_008381867.1">
    <property type="nucleotide sequence ID" value="NZ_BAOP01000046.1"/>
</dbReference>
<dbReference type="EMBL" id="BAOP01000046">
    <property type="protein sequence ID" value="GAC81810.1"/>
    <property type="molecule type" value="Genomic_DNA"/>
</dbReference>
<organism evidence="5 6">
    <name type="scientific">Gordonia malaquae NBRC 108250</name>
    <dbReference type="NCBI Taxonomy" id="1223542"/>
    <lineage>
        <taxon>Bacteria</taxon>
        <taxon>Bacillati</taxon>
        <taxon>Actinomycetota</taxon>
        <taxon>Actinomycetes</taxon>
        <taxon>Mycobacteriales</taxon>
        <taxon>Gordoniaceae</taxon>
        <taxon>Gordonia</taxon>
    </lineage>
</organism>
<keyword evidence="6" id="KW-1185">Reference proteome</keyword>
<reference evidence="5 6" key="1">
    <citation type="submission" date="2013-02" db="EMBL/GenBank/DDBJ databases">
        <title>Whole genome shotgun sequence of Gordonia malaquae NBRC 108250.</title>
        <authorList>
            <person name="Yoshida I."/>
            <person name="Hosoyama A."/>
            <person name="Tsuchikane K."/>
            <person name="Ando Y."/>
            <person name="Baba S."/>
            <person name="Ohji S."/>
            <person name="Hamada M."/>
            <person name="Tamura T."/>
            <person name="Yamazoe A."/>
            <person name="Yamazaki S."/>
            <person name="Fujita N."/>
        </authorList>
    </citation>
    <scope>NUCLEOTIDE SEQUENCE [LARGE SCALE GENOMIC DNA]</scope>
    <source>
        <strain evidence="5 6">NBRC 108250</strain>
    </source>
</reference>
<comment type="caution">
    <text evidence="5">The sequence shown here is derived from an EMBL/GenBank/DDBJ whole genome shotgun (WGS) entry which is preliminary data.</text>
</comment>
<evidence type="ECO:0008006" key="7">
    <source>
        <dbReference type="Google" id="ProtNLM"/>
    </source>
</evidence>
<feature type="domain" description="CdaR GGDEF-like" evidence="4">
    <location>
        <begin position="175"/>
        <end position="281"/>
    </location>
</feature>
<dbReference type="PANTHER" id="PTHR33744">
    <property type="entry name" value="CARBOHYDRATE DIACID REGULATOR"/>
    <property type="match status" value="1"/>
</dbReference>
<dbReference type="Pfam" id="PF14361">
    <property type="entry name" value="RsbRD_N"/>
    <property type="match status" value="1"/>
</dbReference>
<name>M3UNR8_GORML</name>
<sequence length="393" mass="41520">MTSVLIAPEARNLAERVAVEVRAGDDTVIDSLISAIVASDSYYSEATMLTAEQLREACVGNLHAMVEALADRSRIDLRPAHAAGRLKAELGIPISSLLRAFRLGGRALWDRITELADGPGDIELSGVAADLWEIVDTYSDAAVQAYHDTEIDLTRADEMRAARLVRSLFDDHSGHPSRLLEAMRGLGLPESGVFGVVVADCDPTALTPASLRRGVAALGVQSAWDMHVDSVVGLVIAPTADDAYRAADHVGATTGGRVGIGTLFTSPMSIVSALTEARSAAGAASRGVTRFGDDPIAHLLASDTAASDVAAAQILGPVLGLPDTERSDLLAVLDAWFRCGGSATRVADTLFCHRNTVRYRLRKISDLTGRDTTDPAQSAELYVALRAVQLRAG</sequence>
<dbReference type="InterPro" id="IPR025736">
    <property type="entry name" value="PucR_C-HTH_dom"/>
</dbReference>
<proteinExistence type="inferred from homology"/>
<dbReference type="AlphaFoldDB" id="M3UNR8"/>
<dbReference type="Pfam" id="PF17853">
    <property type="entry name" value="GGDEF_2"/>
    <property type="match status" value="1"/>
</dbReference>
<dbReference type="PANTHER" id="PTHR33744:SF1">
    <property type="entry name" value="DNA-BINDING TRANSCRIPTIONAL ACTIVATOR ADER"/>
    <property type="match status" value="1"/>
</dbReference>
<dbReference type="InterPro" id="IPR051448">
    <property type="entry name" value="CdaR-like_regulators"/>
</dbReference>
<dbReference type="eggNOG" id="COG2508">
    <property type="taxonomic scope" value="Bacteria"/>
</dbReference>
<feature type="domain" description="RsbT co-antagonist protein RsbRD N-terminal" evidence="3">
    <location>
        <begin position="26"/>
        <end position="159"/>
    </location>
</feature>
<dbReference type="Pfam" id="PF13556">
    <property type="entry name" value="HTH_30"/>
    <property type="match status" value="1"/>
</dbReference>
<dbReference type="InterPro" id="IPR025751">
    <property type="entry name" value="RsbRD_N_dom"/>
</dbReference>
<dbReference type="Proteomes" id="UP000035009">
    <property type="component" value="Unassembled WGS sequence"/>
</dbReference>
<dbReference type="InterPro" id="IPR041522">
    <property type="entry name" value="CdaR_GGDEF"/>
</dbReference>